<comment type="caution">
    <text evidence="2">The sequence shown here is derived from an EMBL/GenBank/DDBJ whole genome shotgun (WGS) entry which is preliminary data.</text>
</comment>
<protein>
    <submittedName>
        <fullName evidence="2">Uncharacterized protein</fullName>
    </submittedName>
</protein>
<organism evidence="2 3">
    <name type="scientific">Carpediemonas membranifera</name>
    <dbReference type="NCBI Taxonomy" id="201153"/>
    <lineage>
        <taxon>Eukaryota</taxon>
        <taxon>Metamonada</taxon>
        <taxon>Carpediemonas-like organisms</taxon>
        <taxon>Carpediemonas</taxon>
    </lineage>
</organism>
<evidence type="ECO:0000256" key="1">
    <source>
        <dbReference type="SAM" id="MobiDB-lite"/>
    </source>
</evidence>
<feature type="region of interest" description="Disordered" evidence="1">
    <location>
        <begin position="1"/>
        <end position="63"/>
    </location>
</feature>
<feature type="compositionally biased region" description="Basic residues" evidence="1">
    <location>
        <begin position="162"/>
        <end position="179"/>
    </location>
</feature>
<evidence type="ECO:0000313" key="2">
    <source>
        <dbReference type="EMBL" id="KAG9392735.1"/>
    </source>
</evidence>
<dbReference type="EMBL" id="JAHDYR010000033">
    <property type="protein sequence ID" value="KAG9392735.1"/>
    <property type="molecule type" value="Genomic_DNA"/>
</dbReference>
<evidence type="ECO:0000313" key="3">
    <source>
        <dbReference type="Proteomes" id="UP000717585"/>
    </source>
</evidence>
<dbReference type="AlphaFoldDB" id="A0A8J6AUE5"/>
<proteinExistence type="predicted"/>
<feature type="compositionally biased region" description="Basic and acidic residues" evidence="1">
    <location>
        <begin position="47"/>
        <end position="59"/>
    </location>
</feature>
<feature type="compositionally biased region" description="Polar residues" evidence="1">
    <location>
        <begin position="1"/>
        <end position="26"/>
    </location>
</feature>
<feature type="compositionally biased region" description="Low complexity" evidence="1">
    <location>
        <begin position="143"/>
        <end position="157"/>
    </location>
</feature>
<keyword evidence="3" id="KW-1185">Reference proteome</keyword>
<sequence length="191" mass="21152">MSQKTSVSGTFEAASLNTDSKSLSSAEDTDRQAKRVRRAAKRLVSGSEKHTESRNKRISESYALHDSNQFASFKLVRVKVHGNGVKTLHHDALVKQDARRHKTDELLTQEAPESPRAKREVLSFKTPVVRLTRRADKSAPGILKTPLTLNPGLTPGPDSKRGPSKSVRKPKSRPSRRKLFPLGRALPASEE</sequence>
<feature type="region of interest" description="Disordered" evidence="1">
    <location>
        <begin position="135"/>
        <end position="191"/>
    </location>
</feature>
<gene>
    <name evidence="2" type="ORF">J8273_5874</name>
</gene>
<dbReference type="Proteomes" id="UP000717585">
    <property type="component" value="Unassembled WGS sequence"/>
</dbReference>
<name>A0A8J6AUE5_9EUKA</name>
<accession>A0A8J6AUE5</accession>
<reference evidence="2" key="1">
    <citation type="submission" date="2021-05" db="EMBL/GenBank/DDBJ databases">
        <title>A free-living protist that lacks canonical eukaryotic 1 DNA replication and segregation systems.</title>
        <authorList>
            <person name="Salas-Leiva D.E."/>
            <person name="Tromer E.C."/>
            <person name="Curtis B.A."/>
            <person name="Jerlstrom-Hultqvist J."/>
            <person name="Kolisko M."/>
            <person name="Yi Z."/>
            <person name="Salas-Leiva J.S."/>
            <person name="Gallot-Lavallee L."/>
            <person name="Kops G.J.P.L."/>
            <person name="Archibald J.M."/>
            <person name="Simpson A.G.B."/>
            <person name="Roger A.J."/>
        </authorList>
    </citation>
    <scope>NUCLEOTIDE SEQUENCE</scope>
    <source>
        <strain evidence="2">BICM</strain>
    </source>
</reference>